<dbReference type="GO" id="GO:0033615">
    <property type="term" value="P:mitochondrial proton-transporting ATP synthase complex assembly"/>
    <property type="evidence" value="ECO:0007669"/>
    <property type="project" value="InterPro"/>
</dbReference>
<proteinExistence type="predicted"/>
<evidence type="ECO:0000313" key="2">
    <source>
        <dbReference type="Proteomes" id="UP000095605"/>
    </source>
</evidence>
<gene>
    <name evidence="1" type="ORF">AWRI3578_g2058</name>
</gene>
<dbReference type="GO" id="GO:0005759">
    <property type="term" value="C:mitochondrial matrix"/>
    <property type="evidence" value="ECO:0007669"/>
    <property type="project" value="TreeGrafter"/>
</dbReference>
<organism evidence="1 2">
    <name type="scientific">Hanseniaspora opuntiae</name>
    <dbReference type="NCBI Taxonomy" id="211096"/>
    <lineage>
        <taxon>Eukaryota</taxon>
        <taxon>Fungi</taxon>
        <taxon>Dikarya</taxon>
        <taxon>Ascomycota</taxon>
        <taxon>Saccharomycotina</taxon>
        <taxon>Saccharomycetes</taxon>
        <taxon>Saccharomycodales</taxon>
        <taxon>Saccharomycodaceae</taxon>
        <taxon>Hanseniaspora</taxon>
    </lineage>
</organism>
<evidence type="ECO:0000313" key="1">
    <source>
        <dbReference type="EMBL" id="OEJ87384.1"/>
    </source>
</evidence>
<keyword evidence="2" id="KW-1185">Reference proteome</keyword>
<comment type="caution">
    <text evidence="1">The sequence shown here is derived from an EMBL/GenBank/DDBJ whole genome shotgun (WGS) entry which is preliminary data.</text>
</comment>
<reference evidence="2" key="1">
    <citation type="journal article" date="2016" name="Genome Announc.">
        <title>Genome sequences of three species of Hanseniaspora isolated from spontaneous wine fermentations.</title>
        <authorList>
            <person name="Sternes P.R."/>
            <person name="Lee D."/>
            <person name="Kutyna D.R."/>
            <person name="Borneman A.R."/>
        </authorList>
    </citation>
    <scope>NUCLEOTIDE SEQUENCE [LARGE SCALE GENOMIC DNA]</scope>
    <source>
        <strain evidence="2">AWRI3578</strain>
    </source>
</reference>
<dbReference type="PANTHER" id="PTHR28015:SF1">
    <property type="entry name" value="ATP SYNTHASE ASSEMBLY FACTOR FMC1, MITOCHONDRIAL"/>
    <property type="match status" value="1"/>
</dbReference>
<evidence type="ECO:0008006" key="3">
    <source>
        <dbReference type="Google" id="ProtNLM"/>
    </source>
</evidence>
<accession>A0A1E5RKL1</accession>
<dbReference type="InterPro" id="IPR039196">
    <property type="entry name" value="Fmc1"/>
</dbReference>
<dbReference type="Proteomes" id="UP000095605">
    <property type="component" value="Unassembled WGS sequence"/>
</dbReference>
<protein>
    <recommendedName>
        <fullName evidence="3">ATP synthase assembly factor FMC1, mitochondrial</fullName>
    </recommendedName>
</protein>
<dbReference type="Pfam" id="PF13233">
    <property type="entry name" value="Complex1_LYR_2"/>
    <property type="match status" value="1"/>
</dbReference>
<sequence length="159" mass="18838">MNNYTRFYKKFIKATINHNKENKKKQLQKVIYKDLVKALYKDKSKMSTAGFKLPSIDDIKVDDKDKRLFVIEDTKMFKQLYKEFISSTNTQSIVTNDEIIQNISDFLKNQVEYQTLLERYNPGIKLEKQYGSNDYNKKIVERTAAKVGYKVPEFKPKEL</sequence>
<dbReference type="OrthoDB" id="15893at2759"/>
<name>A0A1E5RKL1_9ASCO</name>
<dbReference type="EMBL" id="LPNL01000004">
    <property type="protein sequence ID" value="OEJ87384.1"/>
    <property type="molecule type" value="Genomic_DNA"/>
</dbReference>
<dbReference type="PANTHER" id="PTHR28015">
    <property type="entry name" value="ATP SYNTHASE ASSEMBLY FACTOR FMC1, MITOCHONDRIAL"/>
    <property type="match status" value="1"/>
</dbReference>
<dbReference type="AlphaFoldDB" id="A0A1E5RKL1"/>